<keyword evidence="8" id="KW-1185">Reference proteome</keyword>
<proteinExistence type="inferred from homology"/>
<evidence type="ECO:0000256" key="4">
    <source>
        <dbReference type="ARBA" id="ARBA00022989"/>
    </source>
</evidence>
<gene>
    <name evidence="7" type="ORF">JD844_001448</name>
</gene>
<keyword evidence="5" id="KW-0472">Membrane</keyword>
<name>A0ABQ7T9Q7_PHRPL</name>
<dbReference type="InterPro" id="IPR050579">
    <property type="entry name" value="PMP-22/EMP/MP20-like"/>
</dbReference>
<evidence type="ECO:0008006" key="9">
    <source>
        <dbReference type="Google" id="ProtNLM"/>
    </source>
</evidence>
<evidence type="ECO:0000256" key="1">
    <source>
        <dbReference type="ARBA" id="ARBA00004141"/>
    </source>
</evidence>
<dbReference type="PANTHER" id="PTHR10671:SF78">
    <property type="entry name" value="SI:CH211-232M10.6"/>
    <property type="match status" value="1"/>
</dbReference>
<dbReference type="EMBL" id="JAIPUX010000521">
    <property type="protein sequence ID" value="KAH0626461.1"/>
    <property type="molecule type" value="Genomic_DNA"/>
</dbReference>
<accession>A0ABQ7T9Q7</accession>
<dbReference type="Proteomes" id="UP000826234">
    <property type="component" value="Unassembled WGS sequence"/>
</dbReference>
<dbReference type="InterPro" id="IPR012478">
    <property type="entry name" value="GSG-1"/>
</dbReference>
<evidence type="ECO:0000313" key="8">
    <source>
        <dbReference type="Proteomes" id="UP000826234"/>
    </source>
</evidence>
<feature type="signal peptide" evidence="6">
    <location>
        <begin position="1"/>
        <end position="20"/>
    </location>
</feature>
<feature type="chain" id="PRO_5045711305" description="Germ cell-specific gene 1-like protein" evidence="6">
    <location>
        <begin position="21"/>
        <end position="189"/>
    </location>
</feature>
<sequence>MLSPWEWCLLVHLLARWKLGFLEIASPPHPFFTENKQNRLPVQCRTRCGSPECFGVDLHPSNRVTLTELYASRNTTMIKLSRRSRSMLSLALNSLALCFSVSAFCTSYWCEGTHKVVKPPCLSAVKKGNCVPVNSNDTMDGNVTMDPHVVQYIWETGEDKYAFRYFHTGFWLSCEEHQGGIKLVHISKQ</sequence>
<keyword evidence="3" id="KW-0812">Transmembrane</keyword>
<comment type="similarity">
    <text evidence="2">Belongs to the GSG1 family.</text>
</comment>
<reference evidence="7 8" key="1">
    <citation type="journal article" date="2022" name="Gigascience">
        <title>A chromosome-level genome assembly and annotation of the desert horned lizard, Phrynosoma platyrhinos, provides insight into chromosomal rearrangements among reptiles.</title>
        <authorList>
            <person name="Koochekian N."/>
            <person name="Ascanio A."/>
            <person name="Farleigh K."/>
            <person name="Card D.C."/>
            <person name="Schield D.R."/>
            <person name="Castoe T.A."/>
            <person name="Jezkova T."/>
        </authorList>
    </citation>
    <scope>NUCLEOTIDE SEQUENCE [LARGE SCALE GENOMIC DNA]</scope>
    <source>
        <strain evidence="7">NK-2021</strain>
    </source>
</reference>
<evidence type="ECO:0000313" key="7">
    <source>
        <dbReference type="EMBL" id="KAH0626461.1"/>
    </source>
</evidence>
<dbReference type="PANTHER" id="PTHR10671">
    <property type="entry name" value="EPITHELIAL MEMBRANE PROTEIN-RELATED"/>
    <property type="match status" value="1"/>
</dbReference>
<evidence type="ECO:0000256" key="3">
    <source>
        <dbReference type="ARBA" id="ARBA00022692"/>
    </source>
</evidence>
<evidence type="ECO:0000256" key="2">
    <source>
        <dbReference type="ARBA" id="ARBA00007425"/>
    </source>
</evidence>
<evidence type="ECO:0000256" key="6">
    <source>
        <dbReference type="SAM" id="SignalP"/>
    </source>
</evidence>
<evidence type="ECO:0000256" key="5">
    <source>
        <dbReference type="ARBA" id="ARBA00023136"/>
    </source>
</evidence>
<protein>
    <recommendedName>
        <fullName evidence="9">Germ cell-specific gene 1-like protein</fullName>
    </recommendedName>
</protein>
<dbReference type="Pfam" id="PF07803">
    <property type="entry name" value="GSG-1"/>
    <property type="match status" value="1"/>
</dbReference>
<organism evidence="7 8">
    <name type="scientific">Phrynosoma platyrhinos</name>
    <name type="common">Desert horned lizard</name>
    <dbReference type="NCBI Taxonomy" id="52577"/>
    <lineage>
        <taxon>Eukaryota</taxon>
        <taxon>Metazoa</taxon>
        <taxon>Chordata</taxon>
        <taxon>Craniata</taxon>
        <taxon>Vertebrata</taxon>
        <taxon>Euteleostomi</taxon>
        <taxon>Lepidosauria</taxon>
        <taxon>Squamata</taxon>
        <taxon>Bifurcata</taxon>
        <taxon>Unidentata</taxon>
        <taxon>Episquamata</taxon>
        <taxon>Toxicofera</taxon>
        <taxon>Iguania</taxon>
        <taxon>Phrynosomatidae</taxon>
        <taxon>Phrynosomatinae</taxon>
        <taxon>Phrynosoma</taxon>
    </lineage>
</organism>
<comment type="subcellular location">
    <subcellularLocation>
        <location evidence="1">Membrane</location>
        <topology evidence="1">Multi-pass membrane protein</topology>
    </subcellularLocation>
</comment>
<comment type="caution">
    <text evidence="7">The sequence shown here is derived from an EMBL/GenBank/DDBJ whole genome shotgun (WGS) entry which is preliminary data.</text>
</comment>
<keyword evidence="6" id="KW-0732">Signal</keyword>
<keyword evidence="4" id="KW-1133">Transmembrane helix</keyword>